<proteinExistence type="predicted"/>
<dbReference type="Proteomes" id="UP001445335">
    <property type="component" value="Unassembled WGS sequence"/>
</dbReference>
<keyword evidence="3" id="KW-1185">Reference proteome</keyword>
<dbReference type="InterPro" id="IPR009057">
    <property type="entry name" value="Homeodomain-like_sf"/>
</dbReference>
<protein>
    <recommendedName>
        <fullName evidence="1">Myb-like domain-containing protein</fullName>
    </recommendedName>
</protein>
<name>A0AAW1RWE5_9CHLO</name>
<dbReference type="EMBL" id="JALJOU010000020">
    <property type="protein sequence ID" value="KAK9838137.1"/>
    <property type="molecule type" value="Genomic_DNA"/>
</dbReference>
<reference evidence="2 3" key="1">
    <citation type="journal article" date="2024" name="Nat. Commun.">
        <title>Phylogenomics reveals the evolutionary origins of lichenization in chlorophyte algae.</title>
        <authorList>
            <person name="Puginier C."/>
            <person name="Libourel C."/>
            <person name="Otte J."/>
            <person name="Skaloud P."/>
            <person name="Haon M."/>
            <person name="Grisel S."/>
            <person name="Petersen M."/>
            <person name="Berrin J.G."/>
            <person name="Delaux P.M."/>
            <person name="Dal Grande F."/>
            <person name="Keller J."/>
        </authorList>
    </citation>
    <scope>NUCLEOTIDE SEQUENCE [LARGE SCALE GENOMIC DNA]</scope>
    <source>
        <strain evidence="2 3">SAG 245.80</strain>
    </source>
</reference>
<dbReference type="SMART" id="SM00717">
    <property type="entry name" value="SANT"/>
    <property type="match status" value="1"/>
</dbReference>
<organism evidence="2 3">
    <name type="scientific">Elliptochloris bilobata</name>
    <dbReference type="NCBI Taxonomy" id="381761"/>
    <lineage>
        <taxon>Eukaryota</taxon>
        <taxon>Viridiplantae</taxon>
        <taxon>Chlorophyta</taxon>
        <taxon>core chlorophytes</taxon>
        <taxon>Trebouxiophyceae</taxon>
        <taxon>Trebouxiophyceae incertae sedis</taxon>
        <taxon>Elliptochloris clade</taxon>
        <taxon>Elliptochloris</taxon>
    </lineage>
</organism>
<gene>
    <name evidence="2" type="ORF">WJX81_003339</name>
</gene>
<evidence type="ECO:0000313" key="2">
    <source>
        <dbReference type="EMBL" id="KAK9838137.1"/>
    </source>
</evidence>
<dbReference type="Gene3D" id="1.10.10.60">
    <property type="entry name" value="Homeodomain-like"/>
    <property type="match status" value="1"/>
</dbReference>
<sequence length="146" mass="15916">MEMRAKFSPQRMLAEDGSINQEFFKPKTLVIVEDKKWGDAERDLLYKGIEKYGIGKWNEISAELLPKWDDQAIRVKASRLMGSQSLARYVAWKGNKAAVDAEYAANKALGERLGCWKAGALVEDNAGSVKKALAAAGRGAGGAALL</sequence>
<dbReference type="Pfam" id="PF00249">
    <property type="entry name" value="Myb_DNA-binding"/>
    <property type="match status" value="1"/>
</dbReference>
<dbReference type="AlphaFoldDB" id="A0AAW1RWE5"/>
<evidence type="ECO:0000313" key="3">
    <source>
        <dbReference type="Proteomes" id="UP001445335"/>
    </source>
</evidence>
<accession>A0AAW1RWE5</accession>
<dbReference type="InterPro" id="IPR001005">
    <property type="entry name" value="SANT/Myb"/>
</dbReference>
<evidence type="ECO:0000259" key="1">
    <source>
        <dbReference type="PROSITE" id="PS50090"/>
    </source>
</evidence>
<dbReference type="SUPFAM" id="SSF46689">
    <property type="entry name" value="Homeodomain-like"/>
    <property type="match status" value="1"/>
</dbReference>
<feature type="domain" description="Myb-like" evidence="1">
    <location>
        <begin position="36"/>
        <end position="81"/>
    </location>
</feature>
<comment type="caution">
    <text evidence="2">The sequence shown here is derived from an EMBL/GenBank/DDBJ whole genome shotgun (WGS) entry which is preliminary data.</text>
</comment>
<dbReference type="PROSITE" id="PS50090">
    <property type="entry name" value="MYB_LIKE"/>
    <property type="match status" value="1"/>
</dbReference>